<dbReference type="InterPro" id="IPR020846">
    <property type="entry name" value="MFS_dom"/>
</dbReference>
<dbReference type="Pfam" id="PF07690">
    <property type="entry name" value="MFS_1"/>
    <property type="match status" value="1"/>
</dbReference>
<dbReference type="GO" id="GO:0015881">
    <property type="term" value="P:creatine transmembrane transport"/>
    <property type="evidence" value="ECO:0007669"/>
    <property type="project" value="TreeGrafter"/>
</dbReference>
<evidence type="ECO:0000256" key="2">
    <source>
        <dbReference type="ARBA" id="ARBA00006727"/>
    </source>
</evidence>
<feature type="transmembrane region" description="Helical" evidence="10">
    <location>
        <begin position="398"/>
        <end position="424"/>
    </location>
</feature>
<evidence type="ECO:0000256" key="6">
    <source>
        <dbReference type="ARBA" id="ARBA00023136"/>
    </source>
</evidence>
<dbReference type="Ensembl" id="ENSDCDT00010030168.1">
    <property type="protein sequence ID" value="ENSDCDP00010024392.1"/>
    <property type="gene ID" value="ENSDCDG00010015460.1"/>
</dbReference>
<dbReference type="SUPFAM" id="SSF103473">
    <property type="entry name" value="MFS general substrate transporter"/>
    <property type="match status" value="1"/>
</dbReference>
<dbReference type="PANTHER" id="PTHR11360">
    <property type="entry name" value="MONOCARBOXYLATE TRANSPORTER"/>
    <property type="match status" value="1"/>
</dbReference>
<evidence type="ECO:0000259" key="11">
    <source>
        <dbReference type="PROSITE" id="PS50850"/>
    </source>
</evidence>
<gene>
    <name evidence="12" type="primary">LOC114773751</name>
</gene>
<dbReference type="Gene3D" id="1.20.1250.20">
    <property type="entry name" value="MFS general substrate transporter like domains"/>
    <property type="match status" value="2"/>
</dbReference>
<dbReference type="InterPro" id="IPR011701">
    <property type="entry name" value="MFS"/>
</dbReference>
<reference evidence="12" key="2">
    <citation type="submission" date="2025-09" db="UniProtKB">
        <authorList>
            <consortium name="Ensembl"/>
        </authorList>
    </citation>
    <scope>IDENTIFICATION</scope>
</reference>
<keyword evidence="4 10" id="KW-0812">Transmembrane</keyword>
<feature type="transmembrane region" description="Helical" evidence="10">
    <location>
        <begin position="111"/>
        <end position="137"/>
    </location>
</feature>
<feature type="transmembrane region" description="Helical" evidence="10">
    <location>
        <begin position="280"/>
        <end position="301"/>
    </location>
</feature>
<evidence type="ECO:0000256" key="8">
    <source>
        <dbReference type="ARBA" id="ARBA00036771"/>
    </source>
</evidence>
<keyword evidence="13" id="KW-1185">Reference proteome</keyword>
<comment type="subcellular location">
    <subcellularLocation>
        <location evidence="1">Basolateral cell membrane</location>
        <topology evidence="1">Multi-pass membrane protein</topology>
    </subcellularLocation>
</comment>
<feature type="transmembrane region" description="Helical" evidence="10">
    <location>
        <begin position="245"/>
        <end position="268"/>
    </location>
</feature>
<name>A0AAY4BV03_9TELE</name>
<accession>A0AAY4BV03</accession>
<evidence type="ECO:0000256" key="10">
    <source>
        <dbReference type="SAM" id="Phobius"/>
    </source>
</evidence>
<dbReference type="PROSITE" id="PS51257">
    <property type="entry name" value="PROKAR_LIPOPROTEIN"/>
    <property type="match status" value="1"/>
</dbReference>
<evidence type="ECO:0000256" key="3">
    <source>
        <dbReference type="ARBA" id="ARBA00022475"/>
    </source>
</evidence>
<dbReference type="GO" id="GO:0022857">
    <property type="term" value="F:transmembrane transporter activity"/>
    <property type="evidence" value="ECO:0007669"/>
    <property type="project" value="InterPro"/>
</dbReference>
<dbReference type="PROSITE" id="PS50850">
    <property type="entry name" value="MFS"/>
    <property type="match status" value="1"/>
</dbReference>
<dbReference type="Proteomes" id="UP000694580">
    <property type="component" value="Unplaced"/>
</dbReference>
<evidence type="ECO:0000256" key="4">
    <source>
        <dbReference type="ARBA" id="ARBA00022692"/>
    </source>
</evidence>
<protein>
    <recommendedName>
        <fullName evidence="11">Major facilitator superfamily (MFS) profile domain-containing protein</fullName>
    </recommendedName>
</protein>
<evidence type="ECO:0000313" key="12">
    <source>
        <dbReference type="Ensembl" id="ENSDCDP00010024392.1"/>
    </source>
</evidence>
<reference evidence="12" key="1">
    <citation type="submission" date="2025-08" db="UniProtKB">
        <authorList>
            <consortium name="Ensembl"/>
        </authorList>
    </citation>
    <scope>IDENTIFICATION</scope>
</reference>
<dbReference type="InterPro" id="IPR036259">
    <property type="entry name" value="MFS_trans_sf"/>
</dbReference>
<dbReference type="GO" id="GO:0016323">
    <property type="term" value="C:basolateral plasma membrane"/>
    <property type="evidence" value="ECO:0007669"/>
    <property type="project" value="UniProtKB-SubCell"/>
</dbReference>
<comment type="catalytic activity">
    <reaction evidence="7">
        <text>creatine(in) = creatine(out)</text>
        <dbReference type="Rhea" id="RHEA:73043"/>
        <dbReference type="ChEBI" id="CHEBI:57947"/>
    </reaction>
</comment>
<dbReference type="PANTHER" id="PTHR11360:SF318">
    <property type="entry name" value="MONOCARBOXYLATE TRANSPORTER 12"/>
    <property type="match status" value="1"/>
</dbReference>
<keyword evidence="5 10" id="KW-1133">Transmembrane helix</keyword>
<comment type="similarity">
    <text evidence="2">Belongs to the major facilitator superfamily. Monocarboxylate porter (TC 2.A.1.13) family.</text>
</comment>
<comment type="function">
    <text evidence="9">Functions as a transporter for creatine and as well for its precursor guanidinoacetate. Transport of creatine and GAA is independent of resting membrane potential and extracellular Na(+), Cl(-), or pH. Contributes to the process of creatine biosynthesis and distribution.</text>
</comment>
<feature type="transmembrane region" description="Helical" evidence="10">
    <location>
        <begin position="86"/>
        <end position="105"/>
    </location>
</feature>
<feature type="transmembrane region" description="Helical" evidence="10">
    <location>
        <begin position="21"/>
        <end position="46"/>
    </location>
</feature>
<dbReference type="AlphaFoldDB" id="A0AAY4BV03"/>
<evidence type="ECO:0000256" key="1">
    <source>
        <dbReference type="ARBA" id="ARBA00004554"/>
    </source>
</evidence>
<keyword evidence="3" id="KW-1003">Cell membrane</keyword>
<feature type="domain" description="Major facilitator superfamily (MFS) profile" evidence="11">
    <location>
        <begin position="21"/>
        <end position="427"/>
    </location>
</feature>
<feature type="transmembrane region" description="Helical" evidence="10">
    <location>
        <begin position="313"/>
        <end position="332"/>
    </location>
</feature>
<organism evidence="12 13">
    <name type="scientific">Denticeps clupeoides</name>
    <name type="common">denticle herring</name>
    <dbReference type="NCBI Taxonomy" id="299321"/>
    <lineage>
        <taxon>Eukaryota</taxon>
        <taxon>Metazoa</taxon>
        <taxon>Chordata</taxon>
        <taxon>Craniata</taxon>
        <taxon>Vertebrata</taxon>
        <taxon>Euteleostomi</taxon>
        <taxon>Actinopterygii</taxon>
        <taxon>Neopterygii</taxon>
        <taxon>Teleostei</taxon>
        <taxon>Clupei</taxon>
        <taxon>Clupeiformes</taxon>
        <taxon>Denticipitoidei</taxon>
        <taxon>Denticipitidae</taxon>
        <taxon>Denticeps</taxon>
    </lineage>
</organism>
<feature type="transmembrane region" description="Helical" evidence="10">
    <location>
        <begin position="174"/>
        <end position="194"/>
    </location>
</feature>
<dbReference type="GeneTree" id="ENSGT00940000156169"/>
<comment type="catalytic activity">
    <reaction evidence="8">
        <text>guanidinoacetate(in) = guanidinoacetate(out)</text>
        <dbReference type="Rhea" id="RHEA:73047"/>
        <dbReference type="ChEBI" id="CHEBI:57742"/>
    </reaction>
</comment>
<feature type="transmembrane region" description="Helical" evidence="10">
    <location>
        <begin position="144"/>
        <end position="168"/>
    </location>
</feature>
<evidence type="ECO:0000313" key="13">
    <source>
        <dbReference type="Proteomes" id="UP000694580"/>
    </source>
</evidence>
<dbReference type="InterPro" id="IPR050327">
    <property type="entry name" value="Proton-linked_MCT"/>
</dbReference>
<feature type="transmembrane region" description="Helical" evidence="10">
    <location>
        <begin position="367"/>
        <end position="386"/>
    </location>
</feature>
<evidence type="ECO:0000256" key="7">
    <source>
        <dbReference type="ARBA" id="ARBA00036521"/>
    </source>
</evidence>
<evidence type="ECO:0000256" key="5">
    <source>
        <dbReference type="ARBA" id="ARBA00022989"/>
    </source>
</evidence>
<sequence>MDKGKRNLTPIPPDGGWGWMIVVACFLTTFFARGITRCISVFFVEFQMQFSQDYSRTAWIHSLVDCTTMLCAPLGSLIGARLSHRIAAILGGVLATIGFVFSSFATTMEHLYLSLGIITGMGFALSYTPAVAMVGIYFRERTALAYGIAMSGSGIGTFLLAPVVQLLIEYYTWRGALLIVGGLLSHLCVCGALMKPLDEREIGSEECQRSECNFLVPVAVTLDTGPSKSFQNHAHQLCPPLKADFLLLSLSFFFLACGCTVPFVYLVPYALGVGLSNQQAAILMSILGVTDIVGNITFGWLADRKCWRPCRLASYMLAVGLEGLSCLLVPVLQGFPGLLAFVLLYGYFDGAYVALIPVVTSDIVGPAYLSSALGLVYFLHAVPYLISPPIGGWLLDTTGSYTAVFFLSGSCLMSSSVALAILALHRSRVKPGKLTRIGFNIPVIAFTNLSNMG</sequence>
<feature type="transmembrane region" description="Helical" evidence="10">
    <location>
        <begin position="338"/>
        <end position="360"/>
    </location>
</feature>
<proteinExistence type="inferred from homology"/>
<keyword evidence="6 10" id="KW-0472">Membrane</keyword>
<evidence type="ECO:0000256" key="9">
    <source>
        <dbReference type="ARBA" id="ARBA00037605"/>
    </source>
</evidence>